<protein>
    <recommendedName>
        <fullName evidence="1">F-box associated beta-propeller type 1 domain-containing protein</fullName>
    </recommendedName>
</protein>
<accession>A0A022RJD0</accession>
<evidence type="ECO:0000313" key="3">
    <source>
        <dbReference type="Proteomes" id="UP000030748"/>
    </source>
</evidence>
<dbReference type="InterPro" id="IPR006527">
    <property type="entry name" value="F-box-assoc_dom_typ1"/>
</dbReference>
<organism evidence="2 3">
    <name type="scientific">Erythranthe guttata</name>
    <name type="common">Yellow monkey flower</name>
    <name type="synonym">Mimulus guttatus</name>
    <dbReference type="NCBI Taxonomy" id="4155"/>
    <lineage>
        <taxon>Eukaryota</taxon>
        <taxon>Viridiplantae</taxon>
        <taxon>Streptophyta</taxon>
        <taxon>Embryophyta</taxon>
        <taxon>Tracheophyta</taxon>
        <taxon>Spermatophyta</taxon>
        <taxon>Magnoliopsida</taxon>
        <taxon>eudicotyledons</taxon>
        <taxon>Gunneridae</taxon>
        <taxon>Pentapetalae</taxon>
        <taxon>asterids</taxon>
        <taxon>lamiids</taxon>
        <taxon>Lamiales</taxon>
        <taxon>Phrymaceae</taxon>
        <taxon>Erythranthe</taxon>
    </lineage>
</organism>
<proteinExistence type="predicted"/>
<dbReference type="Proteomes" id="UP000030748">
    <property type="component" value="Unassembled WGS sequence"/>
</dbReference>
<keyword evidence="3" id="KW-1185">Reference proteome</keyword>
<dbReference type="EMBL" id="KI630443">
    <property type="protein sequence ID" value="EYU39858.1"/>
    <property type="molecule type" value="Genomic_DNA"/>
</dbReference>
<reference evidence="2 3" key="1">
    <citation type="journal article" date="2013" name="Proc. Natl. Acad. Sci. U.S.A.">
        <title>Fine-scale variation in meiotic recombination in Mimulus inferred from population shotgun sequencing.</title>
        <authorList>
            <person name="Hellsten U."/>
            <person name="Wright K.M."/>
            <person name="Jenkins J."/>
            <person name="Shu S."/>
            <person name="Yuan Y."/>
            <person name="Wessler S.R."/>
            <person name="Schmutz J."/>
            <person name="Willis J.H."/>
            <person name="Rokhsar D.S."/>
        </authorList>
    </citation>
    <scope>NUCLEOTIDE SEQUENCE [LARGE SCALE GENOMIC DNA]</scope>
    <source>
        <strain evidence="3">cv. DUN x IM62</strain>
    </source>
</reference>
<sequence>PKHIGPQPQQSCTFADVYYVKRHLWKKVEHSRYVHYPCAVTPGAFLNGAIHYLTGEREHKLGVRYNIIAAFDLEHDVFDEMPLPSGYNVGRFGFDKLVRNVEIDVWVMKEYGLAESWANFRVGFYWNNLKPLCCINNGEDVLVSTSQKLRLYNLKERALRDVVVDGGTVVLREAIVFVGSIVSPFIDT</sequence>
<evidence type="ECO:0000259" key="1">
    <source>
        <dbReference type="Pfam" id="PF07734"/>
    </source>
</evidence>
<evidence type="ECO:0000313" key="2">
    <source>
        <dbReference type="EMBL" id="EYU39858.1"/>
    </source>
</evidence>
<feature type="non-terminal residue" evidence="2">
    <location>
        <position position="1"/>
    </location>
</feature>
<dbReference type="AlphaFoldDB" id="A0A022RJD0"/>
<feature type="domain" description="F-box associated beta-propeller type 1" evidence="1">
    <location>
        <begin position="13"/>
        <end position="149"/>
    </location>
</feature>
<gene>
    <name evidence="2" type="ORF">MIMGU_mgv1a020783mg</name>
</gene>
<dbReference type="Pfam" id="PF07734">
    <property type="entry name" value="FBA_1"/>
    <property type="match status" value="1"/>
</dbReference>
<name>A0A022RJD0_ERYGU</name>